<comment type="caution">
    <text evidence="1">The sequence shown here is derived from an EMBL/GenBank/DDBJ whole genome shotgun (WGS) entry which is preliminary data.</text>
</comment>
<accession>A0A9D2D6C6</accession>
<protein>
    <submittedName>
        <fullName evidence="1">Uncharacterized protein</fullName>
    </submittedName>
</protein>
<dbReference type="EMBL" id="DXCF01000015">
    <property type="protein sequence ID" value="HIZ09421.1"/>
    <property type="molecule type" value="Genomic_DNA"/>
</dbReference>
<dbReference type="Proteomes" id="UP000824025">
    <property type="component" value="Unassembled WGS sequence"/>
</dbReference>
<reference evidence="1" key="1">
    <citation type="journal article" date="2021" name="PeerJ">
        <title>Extensive microbial diversity within the chicken gut microbiome revealed by metagenomics and culture.</title>
        <authorList>
            <person name="Gilroy R."/>
            <person name="Ravi A."/>
            <person name="Getino M."/>
            <person name="Pursley I."/>
            <person name="Horton D.L."/>
            <person name="Alikhan N.F."/>
            <person name="Baker D."/>
            <person name="Gharbi K."/>
            <person name="Hall N."/>
            <person name="Watson M."/>
            <person name="Adriaenssens E.M."/>
            <person name="Foster-Nyarko E."/>
            <person name="Jarju S."/>
            <person name="Secka A."/>
            <person name="Antonio M."/>
            <person name="Oren A."/>
            <person name="Chaudhuri R.R."/>
            <person name="La Ragione R."/>
            <person name="Hildebrand F."/>
            <person name="Pallen M.J."/>
        </authorList>
    </citation>
    <scope>NUCLEOTIDE SEQUENCE</scope>
    <source>
        <strain evidence="1">CHK192-19661</strain>
    </source>
</reference>
<proteinExistence type="predicted"/>
<name>A0A9D2D6C6_9FIRM</name>
<evidence type="ECO:0000313" key="1">
    <source>
        <dbReference type="EMBL" id="HIZ09421.1"/>
    </source>
</evidence>
<sequence length="184" mass="20168">MKVKEVLAAAAELCGRKDLADHLAGKSGERAAEAERECETLLLCYNMTENEIALDYLPLKREENFESGGEIPYAAFSEPPLEILAVYGEAGQRLRFCVSESGVRVRAGKAKVVYSFRPAVKKAGDDAEYDKRGDARLLALGTACEFSLLGGMTDAAALLDRKYRDALACACRSRGGRLKVRRWV</sequence>
<evidence type="ECO:0000313" key="2">
    <source>
        <dbReference type="Proteomes" id="UP000824025"/>
    </source>
</evidence>
<reference evidence="1" key="2">
    <citation type="submission" date="2021-04" db="EMBL/GenBank/DDBJ databases">
        <authorList>
            <person name="Gilroy R."/>
        </authorList>
    </citation>
    <scope>NUCLEOTIDE SEQUENCE</scope>
    <source>
        <strain evidence="1">CHK192-19661</strain>
    </source>
</reference>
<organism evidence="1 2">
    <name type="scientific">Candidatus Borkfalkia avicola</name>
    <dbReference type="NCBI Taxonomy" id="2838503"/>
    <lineage>
        <taxon>Bacteria</taxon>
        <taxon>Bacillati</taxon>
        <taxon>Bacillota</taxon>
        <taxon>Clostridia</taxon>
        <taxon>Christensenellales</taxon>
        <taxon>Christensenellaceae</taxon>
        <taxon>Candidatus Borkfalkia</taxon>
    </lineage>
</organism>
<gene>
    <name evidence="1" type="ORF">H9726_02915</name>
</gene>
<dbReference type="AlphaFoldDB" id="A0A9D2D6C6"/>